<dbReference type="AlphaFoldDB" id="A0A4C1YU65"/>
<comment type="caution">
    <text evidence="1">The sequence shown here is derived from an EMBL/GenBank/DDBJ whole genome shotgun (WGS) entry which is preliminary data.</text>
</comment>
<name>A0A4C1YU65_EUMVA</name>
<gene>
    <name evidence="1" type="ORF">EVAR_90569_1</name>
</gene>
<dbReference type="Proteomes" id="UP000299102">
    <property type="component" value="Unassembled WGS sequence"/>
</dbReference>
<accession>A0A4C1YU65</accession>
<reference evidence="1 2" key="1">
    <citation type="journal article" date="2019" name="Commun. Biol.">
        <title>The bagworm genome reveals a unique fibroin gene that provides high tensile strength.</title>
        <authorList>
            <person name="Kono N."/>
            <person name="Nakamura H."/>
            <person name="Ohtoshi R."/>
            <person name="Tomita M."/>
            <person name="Numata K."/>
            <person name="Arakawa K."/>
        </authorList>
    </citation>
    <scope>NUCLEOTIDE SEQUENCE [LARGE SCALE GENOMIC DNA]</scope>
</reference>
<proteinExistence type="predicted"/>
<sequence length="102" mass="11405">MRVQTAATACSGYLRRTICPKKCVANFFTFGQTGRSYCLRRGRAAVAGFHVFYPGNLLPGNFIPVRIFANSSRRIYNAVSRPTINVRRAQRRLAVFTSMASP</sequence>
<protein>
    <submittedName>
        <fullName evidence="1">Uncharacterized protein</fullName>
    </submittedName>
</protein>
<evidence type="ECO:0000313" key="2">
    <source>
        <dbReference type="Proteomes" id="UP000299102"/>
    </source>
</evidence>
<keyword evidence="2" id="KW-1185">Reference proteome</keyword>
<evidence type="ECO:0000313" key="1">
    <source>
        <dbReference type="EMBL" id="GBP78700.1"/>
    </source>
</evidence>
<dbReference type="EMBL" id="BGZK01001381">
    <property type="protein sequence ID" value="GBP78700.1"/>
    <property type="molecule type" value="Genomic_DNA"/>
</dbReference>
<organism evidence="1 2">
    <name type="scientific">Eumeta variegata</name>
    <name type="common">Bagworm moth</name>
    <name type="synonym">Eumeta japonica</name>
    <dbReference type="NCBI Taxonomy" id="151549"/>
    <lineage>
        <taxon>Eukaryota</taxon>
        <taxon>Metazoa</taxon>
        <taxon>Ecdysozoa</taxon>
        <taxon>Arthropoda</taxon>
        <taxon>Hexapoda</taxon>
        <taxon>Insecta</taxon>
        <taxon>Pterygota</taxon>
        <taxon>Neoptera</taxon>
        <taxon>Endopterygota</taxon>
        <taxon>Lepidoptera</taxon>
        <taxon>Glossata</taxon>
        <taxon>Ditrysia</taxon>
        <taxon>Tineoidea</taxon>
        <taxon>Psychidae</taxon>
        <taxon>Oiketicinae</taxon>
        <taxon>Eumeta</taxon>
    </lineage>
</organism>